<keyword evidence="2" id="KW-1185">Reference proteome</keyword>
<evidence type="ECO:0000313" key="1">
    <source>
        <dbReference type="EMBL" id="MDH6222912.1"/>
    </source>
</evidence>
<proteinExistence type="predicted"/>
<gene>
    <name evidence="1" type="ORF">M2283_010264</name>
</gene>
<dbReference type="EMBL" id="JARXVH010000050">
    <property type="protein sequence ID" value="MDH6222912.1"/>
    <property type="molecule type" value="Genomic_DNA"/>
</dbReference>
<accession>A0ABT6M301</accession>
<evidence type="ECO:0000313" key="2">
    <source>
        <dbReference type="Proteomes" id="UP001160499"/>
    </source>
</evidence>
<reference evidence="1 2" key="1">
    <citation type="submission" date="2023-04" db="EMBL/GenBank/DDBJ databases">
        <title>Forest soil microbial communities from Buena Vista Peninsula, Colon Province, Panama.</title>
        <authorList>
            <person name="Bouskill N."/>
        </authorList>
    </citation>
    <scope>NUCLEOTIDE SEQUENCE [LARGE SCALE GENOMIC DNA]</scope>
    <source>
        <strain evidence="1 2">GGS1</strain>
    </source>
</reference>
<sequence>MTVHREVDLAVEVADEPVEEAAHHFRVEGL</sequence>
<name>A0ABT6M301_9ACTN</name>
<comment type="caution">
    <text evidence="1">The sequence shown here is derived from an EMBL/GenBank/DDBJ whole genome shotgun (WGS) entry which is preliminary data.</text>
</comment>
<protein>
    <submittedName>
        <fullName evidence="1">Uncharacterized protein</fullName>
    </submittedName>
</protein>
<organism evidence="1 2">
    <name type="scientific">Streptomyces pseudovenezuelae</name>
    <dbReference type="NCBI Taxonomy" id="67350"/>
    <lineage>
        <taxon>Bacteria</taxon>
        <taxon>Bacillati</taxon>
        <taxon>Actinomycetota</taxon>
        <taxon>Actinomycetes</taxon>
        <taxon>Kitasatosporales</taxon>
        <taxon>Streptomycetaceae</taxon>
        <taxon>Streptomyces</taxon>
        <taxon>Streptomyces aurantiacus group</taxon>
    </lineage>
</organism>
<dbReference type="Proteomes" id="UP001160499">
    <property type="component" value="Unassembled WGS sequence"/>
</dbReference>